<dbReference type="EC" id="1.2.7.7" evidence="3"/>
<dbReference type="STRING" id="309798.COPRO5265_0787"/>
<accession>B5Y8N7</accession>
<evidence type="ECO:0000313" key="3">
    <source>
        <dbReference type="EMBL" id="ACI17155.1"/>
    </source>
</evidence>
<dbReference type="eggNOG" id="COG1014">
    <property type="taxonomic scope" value="Bacteria"/>
</dbReference>
<dbReference type="InterPro" id="IPR052554">
    <property type="entry name" value="2-oxoglutarate_synth_KorC"/>
</dbReference>
<evidence type="ECO:0000256" key="1">
    <source>
        <dbReference type="ARBA" id="ARBA00023002"/>
    </source>
</evidence>
<dbReference type="PANTHER" id="PTHR42730:SF1">
    <property type="entry name" value="2-OXOGLUTARATE SYNTHASE SUBUNIT KORC"/>
    <property type="match status" value="1"/>
</dbReference>
<name>B5Y8N7_COPPD</name>
<gene>
    <name evidence="3" type="ordered locus">COPRO5265_0787</name>
</gene>
<dbReference type="Gene3D" id="3.40.920.10">
    <property type="entry name" value="Pyruvate-ferredoxin oxidoreductase, PFOR, domain III"/>
    <property type="match status" value="1"/>
</dbReference>
<dbReference type="InterPro" id="IPR019752">
    <property type="entry name" value="Pyrv/ketoisovalerate_OxRed_cat"/>
</dbReference>
<dbReference type="RefSeq" id="WP_012543807.1">
    <property type="nucleotide sequence ID" value="NC_011295.1"/>
</dbReference>
<dbReference type="AlphaFoldDB" id="B5Y8N7"/>
<dbReference type="InterPro" id="IPR002869">
    <property type="entry name" value="Pyrv_flavodox_OxRed_cen"/>
</dbReference>
<dbReference type="Proteomes" id="UP000001732">
    <property type="component" value="Chromosome"/>
</dbReference>
<dbReference type="SUPFAM" id="SSF53323">
    <property type="entry name" value="Pyruvate-ferredoxin oxidoreductase, PFOR, domain III"/>
    <property type="match status" value="1"/>
</dbReference>
<dbReference type="GO" id="GO:0043807">
    <property type="term" value="F:3-methyl-2-oxobutanoate dehydrogenase (ferredoxin) activity"/>
    <property type="evidence" value="ECO:0007669"/>
    <property type="project" value="UniProtKB-EC"/>
</dbReference>
<dbReference type="PANTHER" id="PTHR42730">
    <property type="entry name" value="2-OXOGLUTARATE SYNTHASE SUBUNIT KORC"/>
    <property type="match status" value="1"/>
</dbReference>
<dbReference type="KEGG" id="cpo:COPRO5265_0787"/>
<organism evidence="3 4">
    <name type="scientific">Coprothermobacter proteolyticus (strain ATCC 35245 / DSM 5265 / OCM 4 / BT)</name>
    <dbReference type="NCBI Taxonomy" id="309798"/>
    <lineage>
        <taxon>Bacteria</taxon>
        <taxon>Pseudomonadati</taxon>
        <taxon>Coprothermobacterota</taxon>
        <taxon>Coprothermobacteria</taxon>
        <taxon>Coprothermobacterales</taxon>
        <taxon>Coprothermobacteraceae</taxon>
        <taxon>Coprothermobacter</taxon>
    </lineage>
</organism>
<sequence>MTRNVVAAGFGGQGVMLLGQILALAATQKQLNATWLPSYGPEQRGGTANCTVVVSDEEIGSPVVDKPMYVVIMNNPSMEKFEKMVEPNGTVILNSTLITLEPKRTDVNYLKVPANELAEQAGSQRSANMVMLGVIGWLWKDIFTLEELEQAMVEKVGDKRPQLVETNKKAIELGYEFAKNLV</sequence>
<dbReference type="OrthoDB" id="9789125at2"/>
<reference evidence="3 4" key="2">
    <citation type="journal article" date="2014" name="Genome Announc.">
        <title>Complete Genome Sequence of Coprothermobacter proteolyticus DSM 5265.</title>
        <authorList>
            <person name="Alexiev A."/>
            <person name="Coil D.A."/>
            <person name="Badger J.H."/>
            <person name="Enticknap J."/>
            <person name="Ward N."/>
            <person name="Robb F.T."/>
            <person name="Eisen J.A."/>
        </authorList>
    </citation>
    <scope>NUCLEOTIDE SEQUENCE [LARGE SCALE GENOMIC DNA]</scope>
    <source>
        <strain evidence="4">ATCC 35245 / DSM 5265 / OCM 4 / BT</strain>
    </source>
</reference>
<protein>
    <submittedName>
        <fullName evidence="3">Ketoisovalerate oxidoreductase subunit VorA (VOR) (2-oxoisovalerate oxidoreductase alpha chain) (2-oxoisovalerateferredoxin reductase subunit alpha)</fullName>
        <ecNumber evidence="3">1.2.7.7</ecNumber>
    </submittedName>
</protein>
<evidence type="ECO:0000313" key="4">
    <source>
        <dbReference type="Proteomes" id="UP000001732"/>
    </source>
</evidence>
<dbReference type="EMBL" id="CP001145">
    <property type="protein sequence ID" value="ACI17155.1"/>
    <property type="molecule type" value="Genomic_DNA"/>
</dbReference>
<proteinExistence type="predicted"/>
<dbReference type="Pfam" id="PF01558">
    <property type="entry name" value="POR"/>
    <property type="match status" value="1"/>
</dbReference>
<dbReference type="HOGENOM" id="CLU_087284_0_1_9"/>
<feature type="domain" description="Pyruvate/ketoisovalerate oxidoreductase catalytic" evidence="2">
    <location>
        <begin position="11"/>
        <end position="176"/>
    </location>
</feature>
<keyword evidence="1 3" id="KW-0560">Oxidoreductase</keyword>
<evidence type="ECO:0000259" key="2">
    <source>
        <dbReference type="Pfam" id="PF01558"/>
    </source>
</evidence>
<keyword evidence="4" id="KW-1185">Reference proteome</keyword>
<reference evidence="4" key="1">
    <citation type="submission" date="2008-08" db="EMBL/GenBank/DDBJ databases">
        <title>The complete genome sequence of Coprothermobacter proteolyticus strain ATCC 5245 / DSM 5265 / BT.</title>
        <authorList>
            <person name="Dodson R.J."/>
            <person name="Durkin A.S."/>
            <person name="Wu M."/>
            <person name="Eisen J."/>
            <person name="Sutton G."/>
        </authorList>
    </citation>
    <scope>NUCLEOTIDE SEQUENCE [LARGE SCALE GENOMIC DNA]</scope>
    <source>
        <strain evidence="4">ATCC 35245 / DSM 5265 / OCM 4 / BT</strain>
    </source>
</reference>